<sequence>MRYLIIFILALVLQGQELLSTKVLNEIQILKDELYSKTKIKADLLISDKENLQELLNKIKDEKDYAFIIISLKDKRLLVKSDLKLNFSSVSDFYYLKYGFLPTQGTILPLLTQPKGSDTLNAAIINGFSQLCDIIADFKGVKLENSFGDANDNFISILRFAFYFILLLVLIKFILKKIKKGNK</sequence>
<comment type="caution">
    <text evidence="2">The sequence shown here is derived from an EMBL/GenBank/DDBJ whole genome shotgun (WGS) entry which is preliminary data.</text>
</comment>
<organism evidence="2 3">
    <name type="scientific">Campylobacter canadensis</name>
    <dbReference type="NCBI Taxonomy" id="449520"/>
    <lineage>
        <taxon>Bacteria</taxon>
        <taxon>Pseudomonadati</taxon>
        <taxon>Campylobacterota</taxon>
        <taxon>Epsilonproteobacteria</taxon>
        <taxon>Campylobacterales</taxon>
        <taxon>Campylobacteraceae</taxon>
        <taxon>Campylobacter</taxon>
    </lineage>
</organism>
<gene>
    <name evidence="2" type="ORF">AVCANL283_02420</name>
</gene>
<name>A0ABS7WSD3_9BACT</name>
<keyword evidence="3" id="KW-1185">Reference proteome</keyword>
<evidence type="ECO:0000256" key="1">
    <source>
        <dbReference type="SAM" id="Phobius"/>
    </source>
</evidence>
<evidence type="ECO:0008006" key="4">
    <source>
        <dbReference type="Google" id="ProtNLM"/>
    </source>
</evidence>
<dbReference type="RefSeq" id="WP_224325192.1">
    <property type="nucleotide sequence ID" value="NZ_JACGBB010000003.1"/>
</dbReference>
<dbReference type="EMBL" id="JACGBB010000003">
    <property type="protein sequence ID" value="MBZ7986974.1"/>
    <property type="molecule type" value="Genomic_DNA"/>
</dbReference>
<reference evidence="2 3" key="1">
    <citation type="submission" date="2020-07" db="EMBL/GenBank/DDBJ databases">
        <title>Transfer of Campylobacter canadensis to the novel genus Avispirillum gen. nov., that also includes two novel species recovered from migratory waterfowl: Avispirillum anseris sp. nov. and Avispirillum brantae sp. nov.</title>
        <authorList>
            <person name="Miller W.G."/>
            <person name="Chapman M.H."/>
            <person name="Yee E."/>
            <person name="Inglis G.D."/>
        </authorList>
    </citation>
    <scope>NUCLEOTIDE SEQUENCE [LARGE SCALE GENOMIC DNA]</scope>
    <source>
        <strain evidence="2 3">L283</strain>
    </source>
</reference>
<keyword evidence="1" id="KW-0472">Membrane</keyword>
<keyword evidence="1" id="KW-0812">Transmembrane</keyword>
<dbReference type="Proteomes" id="UP000786183">
    <property type="component" value="Unassembled WGS sequence"/>
</dbReference>
<evidence type="ECO:0000313" key="3">
    <source>
        <dbReference type="Proteomes" id="UP000786183"/>
    </source>
</evidence>
<protein>
    <recommendedName>
        <fullName evidence="4">TPM domain-containing protein</fullName>
    </recommendedName>
</protein>
<feature type="transmembrane region" description="Helical" evidence="1">
    <location>
        <begin position="154"/>
        <end position="175"/>
    </location>
</feature>
<proteinExistence type="predicted"/>
<evidence type="ECO:0000313" key="2">
    <source>
        <dbReference type="EMBL" id="MBZ7986974.1"/>
    </source>
</evidence>
<keyword evidence="1" id="KW-1133">Transmembrane helix</keyword>
<accession>A0ABS7WSD3</accession>